<dbReference type="EMBL" id="BJCC01000014">
    <property type="protein sequence ID" value="GCF94054.1"/>
    <property type="molecule type" value="Genomic_DNA"/>
</dbReference>
<accession>A0A4P5PC45</accession>
<dbReference type="Proteomes" id="UP000290567">
    <property type="component" value="Unassembled WGS sequence"/>
</dbReference>
<evidence type="ECO:0000313" key="4">
    <source>
        <dbReference type="EMBL" id="GCF94054.1"/>
    </source>
</evidence>
<dbReference type="OrthoDB" id="9796672at2"/>
<dbReference type="PROSITE" id="PS00379">
    <property type="entry name" value="CDP_ALCOHOL_P_TRANSF"/>
    <property type="match status" value="1"/>
</dbReference>
<dbReference type="GO" id="GO:0016780">
    <property type="term" value="F:phosphotransferase activity, for other substituted phosphate groups"/>
    <property type="evidence" value="ECO:0007669"/>
    <property type="project" value="InterPro"/>
</dbReference>
<keyword evidence="3" id="KW-1133">Transmembrane helix</keyword>
<name>A0A4P5PC45_9ENTE</name>
<gene>
    <name evidence="4" type="ORF">NRIC_19450</name>
</gene>
<dbReference type="InterPro" id="IPR048254">
    <property type="entry name" value="CDP_ALCOHOL_P_TRANSF_CS"/>
</dbReference>
<sequence length="178" mass="20326">MKQIPNLLSVARIFFAILLLFTEPLSRSFLFSYSLCGISDMLDGPIARKYNWSSSLGIWLDSLADLIFFAAASTTLIPILFLPAWFFWCLGAILLIRCVSYIIGACRFRQFASLHTWSNKLTGLLLFLFPFFFSPRWLVLVFLVALWASFEELLIVFLTTDLNKNIGSLASLKHKCKH</sequence>
<comment type="similarity">
    <text evidence="2">Belongs to the CDP-alcohol phosphatidyltransferase class-I family.</text>
</comment>
<protein>
    <submittedName>
        <fullName evidence="4">CDP-alcohol phosphatidyltransferase</fullName>
    </submittedName>
</protein>
<organism evidence="4 5">
    <name type="scientific">Enterococcus florum</name>
    <dbReference type="NCBI Taxonomy" id="2480627"/>
    <lineage>
        <taxon>Bacteria</taxon>
        <taxon>Bacillati</taxon>
        <taxon>Bacillota</taxon>
        <taxon>Bacilli</taxon>
        <taxon>Lactobacillales</taxon>
        <taxon>Enterococcaceae</taxon>
        <taxon>Enterococcus</taxon>
    </lineage>
</organism>
<proteinExistence type="inferred from homology"/>
<keyword evidence="3" id="KW-0472">Membrane</keyword>
<evidence type="ECO:0000313" key="5">
    <source>
        <dbReference type="Proteomes" id="UP000290567"/>
    </source>
</evidence>
<dbReference type="Pfam" id="PF01066">
    <property type="entry name" value="CDP-OH_P_transf"/>
    <property type="match status" value="1"/>
</dbReference>
<dbReference type="AlphaFoldDB" id="A0A4P5PC45"/>
<feature type="transmembrane region" description="Helical" evidence="3">
    <location>
        <begin position="124"/>
        <end position="148"/>
    </location>
</feature>
<dbReference type="InterPro" id="IPR000462">
    <property type="entry name" value="CDP-OH_P_trans"/>
</dbReference>
<keyword evidence="5" id="KW-1185">Reference proteome</keyword>
<evidence type="ECO:0000256" key="3">
    <source>
        <dbReference type="SAM" id="Phobius"/>
    </source>
</evidence>
<comment type="caution">
    <text evidence="4">The sequence shown here is derived from an EMBL/GenBank/DDBJ whole genome shotgun (WGS) entry which is preliminary data.</text>
</comment>
<feature type="transmembrane region" description="Helical" evidence="3">
    <location>
        <begin position="58"/>
        <end position="79"/>
    </location>
</feature>
<dbReference type="GO" id="GO:0016020">
    <property type="term" value="C:membrane"/>
    <property type="evidence" value="ECO:0007669"/>
    <property type="project" value="InterPro"/>
</dbReference>
<evidence type="ECO:0000256" key="2">
    <source>
        <dbReference type="RuleBase" id="RU003750"/>
    </source>
</evidence>
<keyword evidence="3" id="KW-0812">Transmembrane</keyword>
<dbReference type="RefSeq" id="WP_146622491.1">
    <property type="nucleotide sequence ID" value="NZ_BJCC01000014.1"/>
</dbReference>
<keyword evidence="1 2" id="KW-0808">Transferase</keyword>
<dbReference type="Gene3D" id="1.20.120.1760">
    <property type="match status" value="1"/>
</dbReference>
<dbReference type="GO" id="GO:0008654">
    <property type="term" value="P:phospholipid biosynthetic process"/>
    <property type="evidence" value="ECO:0007669"/>
    <property type="project" value="InterPro"/>
</dbReference>
<dbReference type="InterPro" id="IPR043130">
    <property type="entry name" value="CDP-OH_PTrfase_TM_dom"/>
</dbReference>
<evidence type="ECO:0000256" key="1">
    <source>
        <dbReference type="ARBA" id="ARBA00022679"/>
    </source>
</evidence>
<reference evidence="5" key="1">
    <citation type="submission" date="2019-02" db="EMBL/GenBank/DDBJ databases">
        <title>Draft genome sequence of Enterococcus sp. Gos25-1.</title>
        <authorList>
            <person name="Tanaka N."/>
            <person name="Shiwa Y."/>
            <person name="Fujita N."/>
        </authorList>
    </citation>
    <scope>NUCLEOTIDE SEQUENCE [LARGE SCALE GENOMIC DNA]</scope>
    <source>
        <strain evidence="5">Gos25-1</strain>
    </source>
</reference>